<evidence type="ECO:0000313" key="1">
    <source>
        <dbReference type="EMBL" id="MDV6271469.1"/>
    </source>
</evidence>
<reference evidence="1 2" key="1">
    <citation type="submission" date="2023-10" db="EMBL/GenBank/DDBJ databases">
        <title>Development of a sustainable strategy for remediation of hydrocarbon-contaminated territories based on the waste exchange concept.</title>
        <authorList>
            <person name="Krivoruchko A."/>
        </authorList>
    </citation>
    <scope>NUCLEOTIDE SEQUENCE [LARGE SCALE GENOMIC DNA]</scope>
    <source>
        <strain evidence="1 2">IEGM 1203</strain>
    </source>
</reference>
<keyword evidence="2" id="KW-1185">Reference proteome</keyword>
<name>A0ABU4C4N2_RHOGO</name>
<gene>
    <name evidence="1" type="ORF">R3Q16_33215</name>
</gene>
<accession>A0ABU4C4N2</accession>
<evidence type="ECO:0000313" key="2">
    <source>
        <dbReference type="Proteomes" id="UP001185927"/>
    </source>
</evidence>
<proteinExistence type="predicted"/>
<dbReference type="EMBL" id="JAWLKB010000048">
    <property type="protein sequence ID" value="MDV6271469.1"/>
    <property type="molecule type" value="Genomic_DNA"/>
</dbReference>
<dbReference type="Proteomes" id="UP001185927">
    <property type="component" value="Unassembled WGS sequence"/>
</dbReference>
<sequence length="175" mass="18415">MSGNRIERFDVAPESFGSPRVNEGAVSREIRGLVCGDGPIRGLFEVMVGGGGVARGDDRNVGFRSEPSFVPGFPSTVEDRNVADARRLQDTSSTRRTCSVPVVVHDDGRVLVHSPAAQGRLHCGTAAVRHSNADDDGAQSDFSECAVAGLSTSCLPNVEDTNIAGRGSARRSMTS</sequence>
<protein>
    <submittedName>
        <fullName evidence="1">Uncharacterized protein</fullName>
    </submittedName>
</protein>
<comment type="caution">
    <text evidence="1">The sequence shown here is derived from an EMBL/GenBank/DDBJ whole genome shotgun (WGS) entry which is preliminary data.</text>
</comment>
<organism evidence="1 2">
    <name type="scientific">Rhodococcus globerulus</name>
    <dbReference type="NCBI Taxonomy" id="33008"/>
    <lineage>
        <taxon>Bacteria</taxon>
        <taxon>Bacillati</taxon>
        <taxon>Actinomycetota</taxon>
        <taxon>Actinomycetes</taxon>
        <taxon>Mycobacteriales</taxon>
        <taxon>Nocardiaceae</taxon>
        <taxon>Rhodococcus</taxon>
    </lineage>
</organism>